<dbReference type="SUPFAM" id="SSF52540">
    <property type="entry name" value="P-loop containing nucleoside triphosphate hydrolases"/>
    <property type="match status" value="1"/>
</dbReference>
<dbReference type="GO" id="GO:0015093">
    <property type="term" value="F:ferrous iron transmembrane transporter activity"/>
    <property type="evidence" value="ECO:0007669"/>
    <property type="project" value="TreeGrafter"/>
</dbReference>
<name>X8DXK6_MYCXE</name>
<protein>
    <submittedName>
        <fullName evidence="3">Ferrous iron transport B family protein</fullName>
    </submittedName>
</protein>
<dbReference type="EMBL" id="JAOB01000011">
    <property type="protein sequence ID" value="EUA73149.1"/>
    <property type="molecule type" value="Genomic_DNA"/>
</dbReference>
<evidence type="ECO:0000313" key="3">
    <source>
        <dbReference type="EMBL" id="EUA73149.1"/>
    </source>
</evidence>
<sequence>MPHREQRRDPGRRSSAGGAGGQSERRQDQRLQPPDRAARENRQLPGVTVGRSVGTTKVDGAAIAVEDLPGTYSLDPISTDEQVVADVLAGELDDIGRPDAILLVADATTLRRSITLVAEVLRLDLPCLLVLTMIDELTSRAAGSISTRSPRRLAFLSSQSSHTAAQASRPCAHS</sequence>
<dbReference type="PATRIC" id="fig|1299334.3.peg.820"/>
<feature type="domain" description="FeoB-type G" evidence="2">
    <location>
        <begin position="45"/>
        <end position="140"/>
    </location>
</feature>
<evidence type="ECO:0000256" key="1">
    <source>
        <dbReference type="SAM" id="MobiDB-lite"/>
    </source>
</evidence>
<dbReference type="InterPro" id="IPR027417">
    <property type="entry name" value="P-loop_NTPase"/>
</dbReference>
<comment type="caution">
    <text evidence="3">The sequence shown here is derived from an EMBL/GenBank/DDBJ whole genome shotgun (WGS) entry which is preliminary data.</text>
</comment>
<dbReference type="InterPro" id="IPR030389">
    <property type="entry name" value="G_FEOB_dom"/>
</dbReference>
<proteinExistence type="predicted"/>
<dbReference type="InterPro" id="IPR050860">
    <property type="entry name" value="FeoB_GTPase"/>
</dbReference>
<dbReference type="PANTHER" id="PTHR43185">
    <property type="entry name" value="FERROUS IRON TRANSPORT PROTEIN B"/>
    <property type="match status" value="1"/>
</dbReference>
<feature type="region of interest" description="Disordered" evidence="1">
    <location>
        <begin position="1"/>
        <end position="51"/>
    </location>
</feature>
<dbReference type="GO" id="GO:0005886">
    <property type="term" value="C:plasma membrane"/>
    <property type="evidence" value="ECO:0007669"/>
    <property type="project" value="TreeGrafter"/>
</dbReference>
<dbReference type="PANTHER" id="PTHR43185:SF2">
    <property type="entry name" value="FERROUS IRON TRANSPORT PROTEIN B"/>
    <property type="match status" value="1"/>
</dbReference>
<feature type="compositionally biased region" description="Basic and acidic residues" evidence="1">
    <location>
        <begin position="1"/>
        <end position="12"/>
    </location>
</feature>
<accession>X8DXK6</accession>
<gene>
    <name evidence="3" type="ORF">I553_9305</name>
</gene>
<dbReference type="GO" id="GO:0005525">
    <property type="term" value="F:GTP binding"/>
    <property type="evidence" value="ECO:0007669"/>
    <property type="project" value="InterPro"/>
</dbReference>
<evidence type="ECO:0000259" key="2">
    <source>
        <dbReference type="Pfam" id="PF02421"/>
    </source>
</evidence>
<organism evidence="3">
    <name type="scientific">Mycobacterium xenopi 4042</name>
    <dbReference type="NCBI Taxonomy" id="1299334"/>
    <lineage>
        <taxon>Bacteria</taxon>
        <taxon>Bacillati</taxon>
        <taxon>Actinomycetota</taxon>
        <taxon>Actinomycetes</taxon>
        <taxon>Mycobacteriales</taxon>
        <taxon>Mycobacteriaceae</taxon>
        <taxon>Mycobacterium</taxon>
    </lineage>
</organism>
<dbReference type="Pfam" id="PF02421">
    <property type="entry name" value="FeoB_N"/>
    <property type="match status" value="1"/>
</dbReference>
<dbReference type="Gene3D" id="3.40.50.300">
    <property type="entry name" value="P-loop containing nucleotide triphosphate hydrolases"/>
    <property type="match status" value="1"/>
</dbReference>
<reference evidence="3" key="1">
    <citation type="submission" date="2014-01" db="EMBL/GenBank/DDBJ databases">
        <authorList>
            <person name="Brown-Elliot B."/>
            <person name="Wallace R."/>
            <person name="Lenaerts A."/>
            <person name="Ordway D."/>
            <person name="DeGroote M.A."/>
            <person name="Parker T."/>
            <person name="Sizemore C."/>
            <person name="Tallon L.J."/>
            <person name="Sadzewicz L.K."/>
            <person name="Sengamalay N."/>
            <person name="Fraser C.M."/>
            <person name="Hine E."/>
            <person name="Shefchek K.A."/>
            <person name="Das S.P."/>
            <person name="Tettelin H."/>
        </authorList>
    </citation>
    <scope>NUCLEOTIDE SEQUENCE [LARGE SCALE GENOMIC DNA]</scope>
    <source>
        <strain evidence="3">4042</strain>
    </source>
</reference>
<dbReference type="AlphaFoldDB" id="X8DXK6"/>